<dbReference type="EMBL" id="FBVY01000049">
    <property type="protein sequence ID" value="CUX04120.1"/>
    <property type="molecule type" value="Genomic_DNA"/>
</dbReference>
<reference evidence="2 3" key="1">
    <citation type="submission" date="2016-01" db="EMBL/GenBank/DDBJ databases">
        <authorList>
            <person name="Regsiter A."/>
            <person name="william w."/>
        </authorList>
    </citation>
    <scope>NUCLEOTIDE SEQUENCE [LARGE SCALE GENOMIC DNA]</scope>
    <source>
        <strain evidence="2 3">CFBP 5494</strain>
    </source>
</reference>
<keyword evidence="3" id="KW-1185">Reference proteome</keyword>
<keyword evidence="1" id="KW-0472">Membrane</keyword>
<keyword evidence="1" id="KW-1133">Transmembrane helix</keyword>
<dbReference type="AlphaFoldDB" id="A0A9W5F3F5"/>
<comment type="caution">
    <text evidence="2">The sequence shown here is derived from an EMBL/GenBank/DDBJ whole genome shotgun (WGS) entry which is preliminary data.</text>
</comment>
<organism evidence="2 3">
    <name type="scientific">Agrobacterium genomosp. 2 str. CFBP 5494</name>
    <dbReference type="NCBI Taxonomy" id="1183436"/>
    <lineage>
        <taxon>Bacteria</taxon>
        <taxon>Pseudomonadati</taxon>
        <taxon>Pseudomonadota</taxon>
        <taxon>Alphaproteobacteria</taxon>
        <taxon>Hyphomicrobiales</taxon>
        <taxon>Rhizobiaceae</taxon>
        <taxon>Rhizobium/Agrobacterium group</taxon>
        <taxon>Agrobacterium</taxon>
        <taxon>Agrobacterium tumefaciens complex</taxon>
    </lineage>
</organism>
<accession>A0A9W5F3F5</accession>
<name>A0A9W5F3F5_9HYPH</name>
<keyword evidence="1" id="KW-0812">Transmembrane</keyword>
<sequence>MRHQSILNKCKDDLPVLAWGFVCPAAVWRIFVLCNLKNELGARNLYLSLGAFSAR</sequence>
<evidence type="ECO:0000313" key="2">
    <source>
        <dbReference type="EMBL" id="CUX04120.1"/>
    </source>
</evidence>
<dbReference type="Proteomes" id="UP000191933">
    <property type="component" value="Unassembled WGS sequence"/>
</dbReference>
<feature type="transmembrane region" description="Helical" evidence="1">
    <location>
        <begin position="16"/>
        <end position="36"/>
    </location>
</feature>
<protein>
    <submittedName>
        <fullName evidence="2">Uncharacterized protein</fullName>
    </submittedName>
</protein>
<evidence type="ECO:0000256" key="1">
    <source>
        <dbReference type="SAM" id="Phobius"/>
    </source>
</evidence>
<evidence type="ECO:0000313" key="3">
    <source>
        <dbReference type="Proteomes" id="UP000191933"/>
    </source>
</evidence>
<proteinExistence type="predicted"/>
<gene>
    <name evidence="2" type="ORF">AGR2A_pc0156</name>
</gene>